<dbReference type="Pfam" id="PF13472">
    <property type="entry name" value="Lipase_GDSL_2"/>
    <property type="match status" value="1"/>
</dbReference>
<dbReference type="PANTHER" id="PTHR30383">
    <property type="entry name" value="THIOESTERASE 1/PROTEASE 1/LYSOPHOSPHOLIPASE L1"/>
    <property type="match status" value="1"/>
</dbReference>
<dbReference type="GO" id="GO:0016788">
    <property type="term" value="F:hydrolase activity, acting on ester bonds"/>
    <property type="evidence" value="ECO:0007669"/>
    <property type="project" value="UniProtKB-ARBA"/>
</dbReference>
<proteinExistence type="predicted"/>
<dbReference type="Gene3D" id="3.40.50.1110">
    <property type="entry name" value="SGNH hydrolase"/>
    <property type="match status" value="1"/>
</dbReference>
<evidence type="ECO:0000313" key="2">
    <source>
        <dbReference type="EMBL" id="CRF31703.1"/>
    </source>
</evidence>
<dbReference type="EMBL" id="CVLB01000001">
    <property type="protein sequence ID" value="CRF31703.1"/>
    <property type="molecule type" value="Genomic_DNA"/>
</dbReference>
<dbReference type="SUPFAM" id="SSF52266">
    <property type="entry name" value="SGNH hydrolase"/>
    <property type="match status" value="1"/>
</dbReference>
<dbReference type="InterPro" id="IPR051532">
    <property type="entry name" value="Ester_Hydrolysis_Enzymes"/>
</dbReference>
<keyword evidence="3" id="KW-1185">Reference proteome</keyword>
<dbReference type="PANTHER" id="PTHR30383:SF29">
    <property type="entry name" value="SGNH HYDROLASE-TYPE ESTERASE DOMAIN-CONTAINING PROTEIN"/>
    <property type="match status" value="1"/>
</dbReference>
<dbReference type="CDD" id="cd01839">
    <property type="entry name" value="SGNH_arylesterase_like"/>
    <property type="match status" value="1"/>
</dbReference>
<organism evidence="2 3">
    <name type="scientific">Brachyspira suanatina</name>
    <dbReference type="NCBI Taxonomy" id="381802"/>
    <lineage>
        <taxon>Bacteria</taxon>
        <taxon>Pseudomonadati</taxon>
        <taxon>Spirochaetota</taxon>
        <taxon>Spirochaetia</taxon>
        <taxon>Brachyspirales</taxon>
        <taxon>Brachyspiraceae</taxon>
        <taxon>Brachyspira</taxon>
    </lineage>
</organism>
<sequence length="213" mass="23977">MINILCYGDSNTFGSIPMANKRYSIDERWTGILQNILGNDYRIIEEGLGGRTTVFDDPFEPGRNGIAYIEISLETHKPLDLVILSLGTNDVKAHFSATSNLIAKGMKRLIFKIRNSEDPMGYKKPEILLLAPPPVGDKVDIVNDFSGFNQNSVQISKELASKYKLLAEQEKVHFFDLGSIVKPSEKDQIHLDKESHKIIAENLAREIKNIFNK</sequence>
<evidence type="ECO:0000313" key="3">
    <source>
        <dbReference type="Proteomes" id="UP000043763"/>
    </source>
</evidence>
<reference evidence="3" key="1">
    <citation type="submission" date="2015-04" db="EMBL/GenBank/DDBJ databases">
        <authorList>
            <person name="Mushtaq Mamoona"/>
        </authorList>
    </citation>
    <scope>NUCLEOTIDE SEQUENCE [LARGE SCALE GENOMIC DNA]</scope>
    <source>
        <strain evidence="3">AN4859/03</strain>
    </source>
</reference>
<evidence type="ECO:0000259" key="1">
    <source>
        <dbReference type="Pfam" id="PF13472"/>
    </source>
</evidence>
<dbReference type="OrthoDB" id="164654at2"/>
<protein>
    <submittedName>
        <fullName evidence="2">Lipolytic protein G-D-S-L family</fullName>
    </submittedName>
</protein>
<feature type="domain" description="SGNH hydrolase-type esterase" evidence="1">
    <location>
        <begin position="6"/>
        <end position="197"/>
    </location>
</feature>
<dbReference type="InterPro" id="IPR036514">
    <property type="entry name" value="SGNH_hydro_sf"/>
</dbReference>
<dbReference type="AlphaFoldDB" id="A0A0G4K4H8"/>
<dbReference type="RefSeq" id="WP_048593462.1">
    <property type="nucleotide sequence ID" value="NZ_CVLB01000001.1"/>
</dbReference>
<name>A0A0G4K4H8_9SPIR</name>
<dbReference type="Proteomes" id="UP000043763">
    <property type="component" value="Unassembled WGS sequence"/>
</dbReference>
<dbReference type="InterPro" id="IPR013830">
    <property type="entry name" value="SGNH_hydro"/>
</dbReference>
<gene>
    <name evidence="2" type="ORF">BRSU_0316</name>
</gene>
<accession>A0A0G4K4H8</accession>